<sequence length="226" mass="25232">MNEVGKLIKEALEHQGKTQAWLAEFCGVSNNAVSKWINGSGQISRENIRKVANALGLRASELLNTDTDDSITVGFAQEFHFPENSYPVKPEKKGYPPVFGKGMGGLPDRIFTDEGRVSNGHDEYAEVLSGDDNAFVIRVEGNSMFPKYAHGEYALVEPNTVPEIEDDVLIKLSTGEVMLKRLISRRGGIHLSSYNESGTYDFQDSEIVWMYYVAHPVPSRKIKTRF</sequence>
<dbReference type="InterPro" id="IPR036286">
    <property type="entry name" value="LexA/Signal_pep-like_sf"/>
</dbReference>
<evidence type="ECO:0000256" key="3">
    <source>
        <dbReference type="ARBA" id="ARBA00023163"/>
    </source>
</evidence>
<evidence type="ECO:0000256" key="1">
    <source>
        <dbReference type="ARBA" id="ARBA00023015"/>
    </source>
</evidence>
<dbReference type="GO" id="GO:0003677">
    <property type="term" value="F:DNA binding"/>
    <property type="evidence" value="ECO:0007669"/>
    <property type="project" value="UniProtKB-KW"/>
</dbReference>
<dbReference type="SMART" id="SM00530">
    <property type="entry name" value="HTH_XRE"/>
    <property type="match status" value="1"/>
</dbReference>
<dbReference type="Pfam" id="PF00717">
    <property type="entry name" value="Peptidase_S24"/>
    <property type="match status" value="1"/>
</dbReference>
<reference evidence="6" key="1">
    <citation type="submission" date="2009-07" db="EMBL/GenBank/DDBJ databases">
        <title>Complete sequence of chromosome of Methylovorus sp. SIP3-4.</title>
        <authorList>
            <person name="Lucas S."/>
            <person name="Copeland A."/>
            <person name="Lapidus A."/>
            <person name="Glavina del Rio T."/>
            <person name="Tice H."/>
            <person name="Bruce D."/>
            <person name="Goodwin L."/>
            <person name="Pitluck S."/>
            <person name="Clum A."/>
            <person name="Larimer F."/>
            <person name="Land M."/>
            <person name="Hauser L."/>
            <person name="Kyrpides N."/>
            <person name="Mikhailova N."/>
            <person name="Kayluzhnaya M."/>
            <person name="Chistoserdova L."/>
        </authorList>
    </citation>
    <scope>NUCLEOTIDE SEQUENCE [LARGE SCALE GENOMIC DNA]</scope>
    <source>
        <strain evidence="6">SIP3-4</strain>
    </source>
</reference>
<evidence type="ECO:0000313" key="5">
    <source>
        <dbReference type="EMBL" id="ACT50897.1"/>
    </source>
</evidence>
<dbReference type="SUPFAM" id="SSF47413">
    <property type="entry name" value="lambda repressor-like DNA-binding domains"/>
    <property type="match status" value="1"/>
</dbReference>
<dbReference type="STRING" id="582744.Msip34_1652"/>
<keyword evidence="2" id="KW-0238">DNA-binding</keyword>
<dbReference type="PROSITE" id="PS50943">
    <property type="entry name" value="HTH_CROC1"/>
    <property type="match status" value="1"/>
</dbReference>
<dbReference type="RefSeq" id="WP_015830312.1">
    <property type="nucleotide sequence ID" value="NC_012969.1"/>
</dbReference>
<evidence type="ECO:0000313" key="6">
    <source>
        <dbReference type="Proteomes" id="UP000002743"/>
    </source>
</evidence>
<dbReference type="PANTHER" id="PTHR40661:SF3">
    <property type="entry name" value="FELS-1 PROPHAGE TRANSCRIPTIONAL REGULATOR"/>
    <property type="match status" value="1"/>
</dbReference>
<dbReference type="OrthoDB" id="9021722at2"/>
<dbReference type="InterPro" id="IPR015927">
    <property type="entry name" value="Peptidase_S24_S26A/B/C"/>
</dbReference>
<dbReference type="SUPFAM" id="SSF51306">
    <property type="entry name" value="LexA/Signal peptidase"/>
    <property type="match status" value="1"/>
</dbReference>
<dbReference type="EMBL" id="CP001674">
    <property type="protein sequence ID" value="ACT50897.1"/>
    <property type="molecule type" value="Genomic_DNA"/>
</dbReference>
<gene>
    <name evidence="5" type="ordered locus">Msip34_1652</name>
</gene>
<dbReference type="Gene3D" id="1.10.260.40">
    <property type="entry name" value="lambda repressor-like DNA-binding domains"/>
    <property type="match status" value="1"/>
</dbReference>
<dbReference type="PANTHER" id="PTHR40661">
    <property type="match status" value="1"/>
</dbReference>
<reference evidence="5 6" key="2">
    <citation type="journal article" date="2011" name="J. Bacteriol.">
        <title>Genomes of three methylotrophs from a single niche uncover genetic and metabolic divergence of Methylophilaceae.</title>
        <authorList>
            <person name="Lapidus A."/>
            <person name="Clum A."/>
            <person name="Labutti K."/>
            <person name="Kaluzhnaya M.G."/>
            <person name="Lim S."/>
            <person name="Beck D.A."/>
            <person name="Glavina Del Rio T."/>
            <person name="Nolan M."/>
            <person name="Mavromatis K."/>
            <person name="Huntemann M."/>
            <person name="Lucas S."/>
            <person name="Lidstrom M.E."/>
            <person name="Ivanova N."/>
            <person name="Chistoserdova L."/>
        </authorList>
    </citation>
    <scope>NUCLEOTIDE SEQUENCE [LARGE SCALE GENOMIC DNA]</scope>
    <source>
        <strain evidence="5 6">SIP3-4</strain>
    </source>
</reference>
<evidence type="ECO:0000259" key="4">
    <source>
        <dbReference type="PROSITE" id="PS50943"/>
    </source>
</evidence>
<dbReference type="CDD" id="cd00093">
    <property type="entry name" value="HTH_XRE"/>
    <property type="match status" value="1"/>
</dbReference>
<dbReference type="eggNOG" id="COG1974">
    <property type="taxonomic scope" value="Bacteria"/>
</dbReference>
<dbReference type="KEGG" id="mei:Msip34_1652"/>
<name>C6XEC2_METGS</name>
<dbReference type="InterPro" id="IPR010982">
    <property type="entry name" value="Lambda_DNA-bd_dom_sf"/>
</dbReference>
<keyword evidence="6" id="KW-1185">Reference proteome</keyword>
<feature type="domain" description="HTH cro/C1-type" evidence="4">
    <location>
        <begin position="8"/>
        <end position="62"/>
    </location>
</feature>
<organism evidence="5 6">
    <name type="scientific">Methylovorus glucosotrophus (strain SIP3-4)</name>
    <dbReference type="NCBI Taxonomy" id="582744"/>
    <lineage>
        <taxon>Bacteria</taxon>
        <taxon>Pseudomonadati</taxon>
        <taxon>Pseudomonadota</taxon>
        <taxon>Betaproteobacteria</taxon>
        <taxon>Nitrosomonadales</taxon>
        <taxon>Methylophilaceae</taxon>
        <taxon>Methylovorus</taxon>
    </lineage>
</organism>
<dbReference type="Pfam" id="PF01381">
    <property type="entry name" value="HTH_3"/>
    <property type="match status" value="1"/>
</dbReference>
<dbReference type="CDD" id="cd06529">
    <property type="entry name" value="S24_LexA-like"/>
    <property type="match status" value="1"/>
</dbReference>
<dbReference type="Proteomes" id="UP000002743">
    <property type="component" value="Chromosome"/>
</dbReference>
<dbReference type="InterPro" id="IPR001387">
    <property type="entry name" value="Cro/C1-type_HTH"/>
</dbReference>
<evidence type="ECO:0000256" key="2">
    <source>
        <dbReference type="ARBA" id="ARBA00023125"/>
    </source>
</evidence>
<protein>
    <submittedName>
        <fullName evidence="5">Putative phage repressor</fullName>
    </submittedName>
</protein>
<keyword evidence="3" id="KW-0804">Transcription</keyword>
<dbReference type="Gene3D" id="2.10.109.10">
    <property type="entry name" value="Umud Fragment, subunit A"/>
    <property type="match status" value="1"/>
</dbReference>
<dbReference type="HOGENOM" id="CLU_066192_1_6_4"/>
<dbReference type="InterPro" id="IPR039418">
    <property type="entry name" value="LexA-like"/>
</dbReference>
<proteinExistence type="predicted"/>
<accession>C6XEC2</accession>
<keyword evidence="1" id="KW-0805">Transcription regulation</keyword>
<dbReference type="AlphaFoldDB" id="C6XEC2"/>